<accession>A0ABY6HZ05</accession>
<sequence length="511" mass="56983">MEEKGDLKVNFDHDPHAVIQDLDIVISKLKKILGNQWVSTDYIDKVAYGKDYWLISNQMTLDGKIPAYPDIIVWPQKTHQIAEILKYANSHKPPIPVIPYGEGSGVVGGAVPIKGGIMVDMKHFDQITINAENMTATIGTGVNGKVLERYMHEHGFRMGHIPQSLHASTVGGYVAHRAAGQFSGKYGKMEDIVKSLEVVLPTGEIVKSKFYPRASVGPIVDRIFLGSEGTLGIVTEVTCRIWPFPEKQAGSSFVFPTLQDSLNAIRETLQANINPAVVRIYDKPETVRHFGSTEKKSKDKLMVIFVFEGSSRLVDLEMTITEENCLKHNGEACSSRPVDHWFETRFNVKESSDFGPYGLVFDTVEVSIPWDKANELYEAVVQEILAVPGALMATGHASHFYPTGVCFYFTFSGVPKKNQDYLELYNQCWDAAVRGTLLKGGAASHHHGMGLNRTRWMQLEHGEEFKLLKRIKKLLDPNNIMNPGKLFSQREEGSVYLTQRSSLDAKPKGGL</sequence>
<dbReference type="GO" id="GO:0047809">
    <property type="term" value="F:D-lactate dehydrogenase activity"/>
    <property type="evidence" value="ECO:0007669"/>
    <property type="project" value="UniProtKB-EC"/>
</dbReference>
<dbReference type="SUPFAM" id="SSF55103">
    <property type="entry name" value="FAD-linked oxidases, C-terminal domain"/>
    <property type="match status" value="1"/>
</dbReference>
<dbReference type="Gene3D" id="3.30.43.10">
    <property type="entry name" value="Uridine Diphospho-n-acetylenolpyruvylglucosamine Reductase, domain 2"/>
    <property type="match status" value="1"/>
</dbReference>
<evidence type="ECO:0000256" key="3">
    <source>
        <dbReference type="ARBA" id="ARBA00022827"/>
    </source>
</evidence>
<dbReference type="PANTHER" id="PTHR46568:SF1">
    <property type="entry name" value="ALKYLDIHYDROXYACETONEPHOSPHATE SYNTHASE, PEROXISOMAL"/>
    <property type="match status" value="1"/>
</dbReference>
<dbReference type="Gene3D" id="3.30.70.3450">
    <property type="match status" value="1"/>
</dbReference>
<dbReference type="PROSITE" id="PS51387">
    <property type="entry name" value="FAD_PCMH"/>
    <property type="match status" value="1"/>
</dbReference>
<dbReference type="EC" id="1.1.99.6" evidence="5"/>
<comment type="similarity">
    <text evidence="1">Belongs to the FAD-binding oxidoreductase/transferase type 4 family.</text>
</comment>
<dbReference type="SUPFAM" id="SSF56176">
    <property type="entry name" value="FAD-binding/transporter-associated domain-like"/>
    <property type="match status" value="1"/>
</dbReference>
<dbReference type="Proteomes" id="UP001208689">
    <property type="component" value="Chromosome"/>
</dbReference>
<gene>
    <name evidence="5" type="ORF">NEF87_004079</name>
</gene>
<dbReference type="Pfam" id="PF02913">
    <property type="entry name" value="FAD-oxidase_C"/>
    <property type="match status" value="1"/>
</dbReference>
<evidence type="ECO:0000256" key="2">
    <source>
        <dbReference type="ARBA" id="ARBA00022630"/>
    </source>
</evidence>
<dbReference type="InterPro" id="IPR016167">
    <property type="entry name" value="FAD-bd_PCMH_sub1"/>
</dbReference>
<dbReference type="EMBL" id="CP104013">
    <property type="protein sequence ID" value="UYP47794.1"/>
    <property type="molecule type" value="Genomic_DNA"/>
</dbReference>
<dbReference type="Gene3D" id="1.10.45.10">
    <property type="entry name" value="Vanillyl-alcohol Oxidase, Chain A, domain 4"/>
    <property type="match status" value="1"/>
</dbReference>
<keyword evidence="5" id="KW-0560">Oxidoreductase</keyword>
<keyword evidence="6" id="KW-1185">Reference proteome</keyword>
<protein>
    <submittedName>
        <fullName evidence="5">D-lactate dehydrogenase (Acceptor)</fullName>
        <ecNumber evidence="5">1.1.99.6</ecNumber>
    </submittedName>
</protein>
<dbReference type="Pfam" id="PF01565">
    <property type="entry name" value="FAD_binding_4"/>
    <property type="match status" value="1"/>
</dbReference>
<keyword evidence="3" id="KW-0274">FAD</keyword>
<dbReference type="InterPro" id="IPR004113">
    <property type="entry name" value="FAD-bd_oxidored_4_C"/>
</dbReference>
<organism evidence="5 6">
    <name type="scientific">Candidatus Lokiarchaeum ossiferum</name>
    <dbReference type="NCBI Taxonomy" id="2951803"/>
    <lineage>
        <taxon>Archaea</taxon>
        <taxon>Promethearchaeati</taxon>
        <taxon>Promethearchaeota</taxon>
        <taxon>Promethearchaeia</taxon>
        <taxon>Promethearchaeales</taxon>
        <taxon>Promethearchaeaceae</taxon>
        <taxon>Candidatus Lokiarchaeum</taxon>
    </lineage>
</organism>
<dbReference type="InterPro" id="IPR016169">
    <property type="entry name" value="FAD-bd_PCMH_sub2"/>
</dbReference>
<name>A0ABY6HZ05_9ARCH</name>
<dbReference type="InterPro" id="IPR036318">
    <property type="entry name" value="FAD-bd_PCMH-like_sf"/>
</dbReference>
<dbReference type="InterPro" id="IPR016171">
    <property type="entry name" value="Vanillyl_alc_oxidase_C-sub2"/>
</dbReference>
<dbReference type="InterPro" id="IPR025650">
    <property type="entry name" value="Alkyl-DHAP_Synthase"/>
</dbReference>
<evidence type="ECO:0000256" key="1">
    <source>
        <dbReference type="ARBA" id="ARBA00008000"/>
    </source>
</evidence>
<dbReference type="Gene3D" id="3.30.300.330">
    <property type="match status" value="1"/>
</dbReference>
<keyword evidence="2" id="KW-0285">Flavoprotein</keyword>
<evidence type="ECO:0000259" key="4">
    <source>
        <dbReference type="PROSITE" id="PS51387"/>
    </source>
</evidence>
<dbReference type="InterPro" id="IPR006094">
    <property type="entry name" value="Oxid_FAD_bind_N"/>
</dbReference>
<evidence type="ECO:0000313" key="5">
    <source>
        <dbReference type="EMBL" id="UYP47794.1"/>
    </source>
</evidence>
<dbReference type="InterPro" id="IPR016164">
    <property type="entry name" value="FAD-linked_Oxase-like_C"/>
</dbReference>
<proteinExistence type="inferred from homology"/>
<dbReference type="Gene3D" id="3.30.465.10">
    <property type="match status" value="1"/>
</dbReference>
<dbReference type="InterPro" id="IPR016166">
    <property type="entry name" value="FAD-bd_PCMH"/>
</dbReference>
<evidence type="ECO:0000313" key="6">
    <source>
        <dbReference type="Proteomes" id="UP001208689"/>
    </source>
</evidence>
<feature type="domain" description="FAD-binding PCMH-type" evidence="4">
    <location>
        <begin position="65"/>
        <end position="244"/>
    </location>
</feature>
<reference evidence="5" key="1">
    <citation type="submission" date="2022-09" db="EMBL/GenBank/DDBJ databases">
        <title>Actin cytoskeleton and complex cell architecture in an #Asgard archaeon.</title>
        <authorList>
            <person name="Ponce Toledo R.I."/>
            <person name="Schleper C."/>
            <person name="Rodrigues Oliveira T."/>
            <person name="Wollweber F."/>
            <person name="Xu J."/>
            <person name="Rittmann S."/>
            <person name="Klingl A."/>
            <person name="Pilhofer M."/>
        </authorList>
    </citation>
    <scope>NUCLEOTIDE SEQUENCE</scope>
    <source>
        <strain evidence="5">B-35</strain>
    </source>
</reference>
<dbReference type="PANTHER" id="PTHR46568">
    <property type="entry name" value="ALKYLDIHYDROXYACETONEPHOSPHATE SYNTHASE, PEROXISOMAL"/>
    <property type="match status" value="1"/>
</dbReference>